<evidence type="ECO:0000259" key="3">
    <source>
        <dbReference type="Pfam" id="PF14237"/>
    </source>
</evidence>
<comment type="caution">
    <text evidence="4">The sequence shown here is derived from an EMBL/GenBank/DDBJ whole genome shotgun (WGS) entry which is preliminary data.</text>
</comment>
<dbReference type="RefSeq" id="WP_267768747.1">
    <property type="nucleotide sequence ID" value="NZ_JAPNKE010000002.1"/>
</dbReference>
<dbReference type="Proteomes" id="UP001150924">
    <property type="component" value="Unassembled WGS sequence"/>
</dbReference>
<keyword evidence="5" id="KW-1185">Reference proteome</keyword>
<reference evidence="4" key="1">
    <citation type="submission" date="2022-11" db="EMBL/GenBank/DDBJ databases">
        <title>Minimal conservation of predation-associated metabolite biosynthetic gene clusters underscores biosynthetic potential of Myxococcota including descriptions for ten novel species: Archangium lansinium sp. nov., Myxococcus landrumus sp. nov., Nannocystis bai.</title>
        <authorList>
            <person name="Ahearne A."/>
            <person name="Stevens C."/>
            <person name="Phillips K."/>
        </authorList>
    </citation>
    <scope>NUCLEOTIDE SEQUENCE</scope>
    <source>
        <strain evidence="4">Na p29</strain>
    </source>
</reference>
<feature type="region of interest" description="Disordered" evidence="1">
    <location>
        <begin position="118"/>
        <end position="188"/>
    </location>
</feature>
<dbReference type="Pfam" id="PF13717">
    <property type="entry name" value="Zn_ribbon_4"/>
    <property type="match status" value="1"/>
</dbReference>
<name>A0A9X3EML1_9BACT</name>
<evidence type="ECO:0000313" key="5">
    <source>
        <dbReference type="Proteomes" id="UP001150924"/>
    </source>
</evidence>
<dbReference type="InterPro" id="IPR011723">
    <property type="entry name" value="Znf/thioredoxin_put"/>
</dbReference>
<sequence>MKIECDKCGAKYSIADDKVRGKTFKIRCKKCSNVIIVRDKAGGAEDGGDAPADEPGWHLAIGGETVGPISEAEVRERFAAGEIDKDTSVWQEGFEDWLPLGDVGAFSDLAAAPRQLGARSVRGRQRRRLQRARSRGDAELLELRPPARARAPARRGGARGSDQRPEGFGLAGSQRREPARVLADRRAQ</sequence>
<dbReference type="Pfam" id="PF14237">
    <property type="entry name" value="GYF_2"/>
    <property type="match status" value="1"/>
</dbReference>
<evidence type="ECO:0000256" key="1">
    <source>
        <dbReference type="SAM" id="MobiDB-lite"/>
    </source>
</evidence>
<feature type="compositionally biased region" description="Basic residues" evidence="1">
    <location>
        <begin position="121"/>
        <end position="133"/>
    </location>
</feature>
<accession>A0A9X3EML1</accession>
<feature type="domain" description="Zinc finger/thioredoxin putative" evidence="2">
    <location>
        <begin position="1"/>
        <end position="35"/>
    </location>
</feature>
<proteinExistence type="predicted"/>
<organism evidence="4 5">
    <name type="scientific">Nannocystis pusilla</name>
    <dbReference type="NCBI Taxonomy" id="889268"/>
    <lineage>
        <taxon>Bacteria</taxon>
        <taxon>Pseudomonadati</taxon>
        <taxon>Myxococcota</taxon>
        <taxon>Polyangia</taxon>
        <taxon>Nannocystales</taxon>
        <taxon>Nannocystaceae</taxon>
        <taxon>Nannocystis</taxon>
    </lineage>
</organism>
<evidence type="ECO:0000259" key="2">
    <source>
        <dbReference type="Pfam" id="PF13717"/>
    </source>
</evidence>
<dbReference type="AlphaFoldDB" id="A0A9X3EML1"/>
<gene>
    <name evidence="4" type="ORF">OV079_13315</name>
</gene>
<evidence type="ECO:0000313" key="4">
    <source>
        <dbReference type="EMBL" id="MCY1006515.1"/>
    </source>
</evidence>
<dbReference type="EMBL" id="JAPNKE010000002">
    <property type="protein sequence ID" value="MCY1006515.1"/>
    <property type="molecule type" value="Genomic_DNA"/>
</dbReference>
<feature type="domain" description="GYF" evidence="3">
    <location>
        <begin position="57"/>
        <end position="103"/>
    </location>
</feature>
<dbReference type="InterPro" id="IPR025640">
    <property type="entry name" value="GYF_2"/>
</dbReference>
<feature type="compositionally biased region" description="Basic and acidic residues" evidence="1">
    <location>
        <begin position="174"/>
        <end position="188"/>
    </location>
</feature>
<dbReference type="NCBIfam" id="TIGR02098">
    <property type="entry name" value="MJ0042_CXXC"/>
    <property type="match status" value="1"/>
</dbReference>
<protein>
    <submittedName>
        <fullName evidence="4">Zinc-ribbon domain-containing protein</fullName>
    </submittedName>
</protein>